<gene>
    <name evidence="1" type="ORF">F5148DRAFT_1159621</name>
</gene>
<evidence type="ECO:0000313" key="1">
    <source>
        <dbReference type="EMBL" id="KAI9512976.1"/>
    </source>
</evidence>
<sequence length="578" mass="62016">MIALFGATGIIARRTCPFSALKRPLATIGKRAMTTAKTIAVLDQEDLKDGQMKEVQFDSGKVLLSRLGDKVHATSAFCTHYGAPLVKGVLTADGRVVCPWHGACFNICTGDIEDAPAPAALHSFQTHITDGKIYVTADPANTTKDKLSRPPKLLSSGGEVGGAGVVIVGGGSGAFHATESLREHGYKAPITIISQETNAPIDRTKLSKALITDASKLEWRTPADLKIKYGTTLRIGTTVTSVDTSNKTVTIENGKEILPYDTLILASGSVPRRLPIEGADLESVCTFRNVQDTQKIESACQEGKHLVVIGSSFISMELVGAVSKRNLALIHVIGLEQYPFEAVLGKEIGAGLKQFHQKQGVLFHSSTSVKAMRKDPGETLTKVELSNGATIYADLIVMGVGVRPATDYLKKSGWELEKDGSVKVDELLRVPDRPDVYAIGDIATYPQLPGGTYRRIEHWNVAGNMGRAVGKTIAGSPQPFVKVPIFWSAQGQQLRYCGIDVGHDDIYIQGDPAELKFIAYYIKGGKVTAVASMQNDPVVSKASELFRLGLMPSVDTIKAGQNLLDIDVSSVAANIHPK</sequence>
<dbReference type="Proteomes" id="UP001207468">
    <property type="component" value="Unassembled WGS sequence"/>
</dbReference>
<accession>A0ACC0UN07</accession>
<organism evidence="1 2">
    <name type="scientific">Russula earlei</name>
    <dbReference type="NCBI Taxonomy" id="71964"/>
    <lineage>
        <taxon>Eukaryota</taxon>
        <taxon>Fungi</taxon>
        <taxon>Dikarya</taxon>
        <taxon>Basidiomycota</taxon>
        <taxon>Agaricomycotina</taxon>
        <taxon>Agaricomycetes</taxon>
        <taxon>Russulales</taxon>
        <taxon>Russulaceae</taxon>
        <taxon>Russula</taxon>
    </lineage>
</organism>
<dbReference type="EMBL" id="JAGFNK010000004">
    <property type="protein sequence ID" value="KAI9512976.1"/>
    <property type="molecule type" value="Genomic_DNA"/>
</dbReference>
<name>A0ACC0UN07_9AGAM</name>
<keyword evidence="2" id="KW-1185">Reference proteome</keyword>
<protein>
    <submittedName>
        <fullName evidence="1">Flavoprotein</fullName>
    </submittedName>
</protein>
<proteinExistence type="predicted"/>
<reference evidence="1" key="1">
    <citation type="submission" date="2021-03" db="EMBL/GenBank/DDBJ databases">
        <title>Evolutionary priming and transition to the ectomycorrhizal habit in an iconic lineage of mushroom-forming fungi: is preadaptation a requirement?</title>
        <authorList>
            <consortium name="DOE Joint Genome Institute"/>
            <person name="Looney B.P."/>
            <person name="Miyauchi S."/>
            <person name="Morin E."/>
            <person name="Drula E."/>
            <person name="Courty P.E."/>
            <person name="Chicoki N."/>
            <person name="Fauchery L."/>
            <person name="Kohler A."/>
            <person name="Kuo A."/>
            <person name="LaButti K."/>
            <person name="Pangilinan J."/>
            <person name="Lipzen A."/>
            <person name="Riley R."/>
            <person name="Andreopoulos W."/>
            <person name="He G."/>
            <person name="Johnson J."/>
            <person name="Barry K.W."/>
            <person name="Grigoriev I.V."/>
            <person name="Nagy L."/>
            <person name="Hibbett D."/>
            <person name="Henrissat B."/>
            <person name="Matheny P.B."/>
            <person name="Labbe J."/>
            <person name="Martin A.F."/>
        </authorList>
    </citation>
    <scope>NUCLEOTIDE SEQUENCE</scope>
    <source>
        <strain evidence="1">BPL698</strain>
    </source>
</reference>
<comment type="caution">
    <text evidence="1">The sequence shown here is derived from an EMBL/GenBank/DDBJ whole genome shotgun (WGS) entry which is preliminary data.</text>
</comment>
<evidence type="ECO:0000313" key="2">
    <source>
        <dbReference type="Proteomes" id="UP001207468"/>
    </source>
</evidence>